<feature type="region of interest" description="Disordered" evidence="1">
    <location>
        <begin position="46"/>
        <end position="76"/>
    </location>
</feature>
<accession>A0A173LY59</accession>
<evidence type="ECO:0000313" key="2">
    <source>
        <dbReference type="EMBL" id="BAU99794.1"/>
    </source>
</evidence>
<reference evidence="2 3" key="1">
    <citation type="journal article" date="2016" name="Genome Announc.">
        <title>Complete Genome Sequence of Aurantimicrobium minutum Type Strain KNCT, a Planktonic Ultramicrobacterium Isolated from River Water.</title>
        <authorList>
            <person name="Nakai R."/>
            <person name="Fujisawa T."/>
            <person name="Nakamura Y."/>
            <person name="Nishide H."/>
            <person name="Uchiyama I."/>
            <person name="Baba T."/>
            <person name="Toyoda A."/>
            <person name="Fujiyama A."/>
            <person name="Naganuma T."/>
            <person name="Niki H."/>
        </authorList>
    </citation>
    <scope>NUCLEOTIDE SEQUENCE [LARGE SCALE GENOMIC DNA]</scope>
    <source>
        <strain evidence="2 3">KNC</strain>
    </source>
</reference>
<organism evidence="2 3">
    <name type="scientific">Aurantimicrobium minutum</name>
    <dbReference type="NCBI Taxonomy" id="708131"/>
    <lineage>
        <taxon>Bacteria</taxon>
        <taxon>Bacillati</taxon>
        <taxon>Actinomycetota</taxon>
        <taxon>Actinomycetes</taxon>
        <taxon>Micrococcales</taxon>
        <taxon>Microbacteriaceae</taxon>
        <taxon>Aurantimicrobium</taxon>
    </lineage>
</organism>
<dbReference type="KEGG" id="amin:AUMI_112520"/>
<evidence type="ECO:0000256" key="1">
    <source>
        <dbReference type="SAM" id="MobiDB-lite"/>
    </source>
</evidence>
<dbReference type="GeneID" id="80452440"/>
<dbReference type="RefSeq" id="WP_172418272.1">
    <property type="nucleotide sequence ID" value="NZ_AP017457.1"/>
</dbReference>
<name>A0A173LY59_9MICO</name>
<dbReference type="EMBL" id="AP017457">
    <property type="protein sequence ID" value="BAU99794.1"/>
    <property type="molecule type" value="Genomic_DNA"/>
</dbReference>
<sequence>MSSQMPGQPGRVSPAVYRRRRLVALLALIAVVTAVVLIIVRPGQATPEPTPTATAKPTPTAVASETPTPTPTPTVDVSSYKECAVKNLVVTPVTDAVDYQAGVLPNLSLTIQNTGSTACYYNVGTAAQQLTITSGAETYWVSTDCQTERSDTVAILEPGVVYPSAPVAWPRERSAPDTCGGVRDQVPAGGASYYLTAKVGEATSKTSSQFLLY</sequence>
<proteinExistence type="predicted"/>
<dbReference type="AlphaFoldDB" id="A0A173LY59"/>
<dbReference type="Proteomes" id="UP000243847">
    <property type="component" value="Chromosome sequence1"/>
</dbReference>
<feature type="compositionally biased region" description="Low complexity" evidence="1">
    <location>
        <begin position="46"/>
        <end position="67"/>
    </location>
</feature>
<evidence type="ECO:0000313" key="3">
    <source>
        <dbReference type="Proteomes" id="UP000243847"/>
    </source>
</evidence>
<gene>
    <name evidence="2" type="ORF">AUMI_112520</name>
</gene>
<protein>
    <submittedName>
        <fullName evidence="2">Uncharacterized protein</fullName>
    </submittedName>
</protein>